<dbReference type="Proteomes" id="UP000017090">
    <property type="component" value="Unassembled WGS sequence"/>
</dbReference>
<comment type="caution">
    <text evidence="6">The sequence shown here is derived from an EMBL/GenBank/DDBJ whole genome shotgun (WGS) entry which is preliminary data.</text>
</comment>
<dbReference type="PANTHER" id="PTHR43082:SF3">
    <property type="entry name" value="FERREDOXIN-LIKE PROTEIN YDIT"/>
    <property type="match status" value="1"/>
</dbReference>
<accession>U7UGM2</accession>
<dbReference type="eggNOG" id="COG2440">
    <property type="taxonomic scope" value="Bacteria"/>
</dbReference>
<keyword evidence="3" id="KW-0249">Electron transport</keyword>
<keyword evidence="5" id="KW-0411">Iron-sulfur</keyword>
<dbReference type="GO" id="GO:0051536">
    <property type="term" value="F:iron-sulfur cluster binding"/>
    <property type="evidence" value="ECO:0007669"/>
    <property type="project" value="UniProtKB-KW"/>
</dbReference>
<dbReference type="RefSeq" id="WP_023054254.1">
    <property type="nucleotide sequence ID" value="NZ_AWXA01000048.1"/>
</dbReference>
<dbReference type="PIRSF" id="PIRSF036548">
    <property type="entry name" value="Fdx_FixX"/>
    <property type="match status" value="1"/>
</dbReference>
<dbReference type="PATRIC" id="fig|1111454.3.peg.1748"/>
<evidence type="ECO:0000313" key="6">
    <source>
        <dbReference type="EMBL" id="ERT58019.1"/>
    </source>
</evidence>
<evidence type="ECO:0000256" key="3">
    <source>
        <dbReference type="ARBA" id="ARBA00022982"/>
    </source>
</evidence>
<reference evidence="6 7" key="1">
    <citation type="submission" date="2013-09" db="EMBL/GenBank/DDBJ databases">
        <authorList>
            <person name="Durkin A.S."/>
            <person name="Haft D.R."/>
            <person name="McCorrison J."/>
            <person name="Torralba M."/>
            <person name="Gillis M."/>
            <person name="Haft D.H."/>
            <person name="Methe B."/>
            <person name="Sutton G."/>
            <person name="Nelson K.E."/>
        </authorList>
    </citation>
    <scope>NUCLEOTIDE SEQUENCE [LARGE SCALE GENOMIC DNA]</scope>
    <source>
        <strain evidence="6 7">BV3C16-1</strain>
    </source>
</reference>
<dbReference type="AlphaFoldDB" id="U7UGM2"/>
<evidence type="ECO:0000256" key="4">
    <source>
        <dbReference type="ARBA" id="ARBA00023004"/>
    </source>
</evidence>
<sequence>MAKMSVDDKLGVVKFLTDEAESHILIHEDYKDEQEINRLVMACPANLYHYDNGVLVFNHEGCLECGTCRVISGGKGVKSWKHPKGSMGVEYHQG</sequence>
<dbReference type="InterPro" id="IPR012206">
    <property type="entry name" value="Fd_FixX"/>
</dbReference>
<dbReference type="PANTHER" id="PTHR43082">
    <property type="entry name" value="FERREDOXIN-LIKE"/>
    <property type="match status" value="1"/>
</dbReference>
<organism evidence="6 7">
    <name type="scientific">Megasphaera vaginalis</name>
    <name type="common">ex Srinivasan et al. 2021</name>
    <dbReference type="NCBI Taxonomy" id="1111454"/>
    <lineage>
        <taxon>Bacteria</taxon>
        <taxon>Bacillati</taxon>
        <taxon>Bacillota</taxon>
        <taxon>Negativicutes</taxon>
        <taxon>Veillonellales</taxon>
        <taxon>Veillonellaceae</taxon>
        <taxon>Megasphaera</taxon>
    </lineage>
</organism>
<dbReference type="OrthoDB" id="9800260at2"/>
<evidence type="ECO:0000256" key="5">
    <source>
        <dbReference type="ARBA" id="ARBA00023014"/>
    </source>
</evidence>
<gene>
    <name evidence="6" type="ORF">HMPREF1250_0632</name>
</gene>
<keyword evidence="7" id="KW-1185">Reference proteome</keyword>
<keyword evidence="2" id="KW-0479">Metal-binding</keyword>
<evidence type="ECO:0000313" key="7">
    <source>
        <dbReference type="Proteomes" id="UP000017090"/>
    </source>
</evidence>
<dbReference type="EMBL" id="AWXA01000048">
    <property type="protein sequence ID" value="ERT58019.1"/>
    <property type="molecule type" value="Genomic_DNA"/>
</dbReference>
<protein>
    <submittedName>
        <fullName evidence="6">Ferredoxin-like protein FixX family protein</fullName>
    </submittedName>
</protein>
<dbReference type="STRING" id="1111454.HMPREF1250_0632"/>
<keyword evidence="4" id="KW-0408">Iron</keyword>
<evidence type="ECO:0000256" key="2">
    <source>
        <dbReference type="ARBA" id="ARBA00022723"/>
    </source>
</evidence>
<dbReference type="Gene3D" id="3.30.70.20">
    <property type="match status" value="1"/>
</dbReference>
<evidence type="ECO:0000256" key="1">
    <source>
        <dbReference type="ARBA" id="ARBA00022448"/>
    </source>
</evidence>
<keyword evidence="1" id="KW-0813">Transport</keyword>
<proteinExistence type="predicted"/>
<dbReference type="SUPFAM" id="SSF54862">
    <property type="entry name" value="4Fe-4S ferredoxins"/>
    <property type="match status" value="1"/>
</dbReference>
<dbReference type="GO" id="GO:0005506">
    <property type="term" value="F:iron ion binding"/>
    <property type="evidence" value="ECO:0007669"/>
    <property type="project" value="InterPro"/>
</dbReference>
<name>U7UGM2_9FIRM</name>